<dbReference type="InterPro" id="IPR030458">
    <property type="entry name" value="Glyco_hydro_31_AS"/>
</dbReference>
<evidence type="ECO:0000256" key="1">
    <source>
        <dbReference type="ARBA" id="ARBA00000448"/>
    </source>
</evidence>
<comment type="subcellular location">
    <subcellularLocation>
        <location evidence="3">Secreted</location>
    </subcellularLocation>
</comment>
<dbReference type="InterPro" id="IPR000322">
    <property type="entry name" value="Glyco_hydro_31_TIM"/>
</dbReference>
<dbReference type="GO" id="GO:0030246">
    <property type="term" value="F:carbohydrate binding"/>
    <property type="evidence" value="ECO:0007669"/>
    <property type="project" value="InterPro"/>
</dbReference>
<evidence type="ECO:0000256" key="10">
    <source>
        <dbReference type="ARBA" id="ARBA00022801"/>
    </source>
</evidence>
<comment type="caution">
    <text evidence="23">The sequence shown here is derived from an EMBL/GenBank/DDBJ whole genome shotgun (WGS) entry which is preliminary data.</text>
</comment>
<evidence type="ECO:0000256" key="4">
    <source>
        <dbReference type="ARBA" id="ARBA00007806"/>
    </source>
</evidence>
<evidence type="ECO:0000256" key="2">
    <source>
        <dbReference type="ARBA" id="ARBA00001657"/>
    </source>
</evidence>
<dbReference type="InterPro" id="IPR025887">
    <property type="entry name" value="Glyco_hydro_31_N_dom"/>
</dbReference>
<dbReference type="OrthoDB" id="309640at2759"/>
<evidence type="ECO:0000256" key="3">
    <source>
        <dbReference type="ARBA" id="ARBA00004613"/>
    </source>
</evidence>
<dbReference type="SUPFAM" id="SSF51011">
    <property type="entry name" value="Glycosyl hydrolase domain"/>
    <property type="match status" value="1"/>
</dbReference>
<dbReference type="Gene3D" id="3.20.20.80">
    <property type="entry name" value="Glycosidases"/>
    <property type="match status" value="2"/>
</dbReference>
<evidence type="ECO:0000259" key="22">
    <source>
        <dbReference type="Pfam" id="PF21365"/>
    </source>
</evidence>
<comment type="catalytic activity">
    <reaction evidence="1">
        <text>Hydrolysis of terminal, non-reducing beta-D-glucosyl residues with release of beta-D-glucose.</text>
        <dbReference type="EC" id="3.2.1.21"/>
    </reaction>
</comment>
<feature type="compositionally biased region" description="Pro residues" evidence="18">
    <location>
        <begin position="487"/>
        <end position="499"/>
    </location>
</feature>
<feature type="domain" description="Glycoside hydrolase family 31 N-terminal" evidence="21">
    <location>
        <begin position="108"/>
        <end position="215"/>
    </location>
</feature>
<dbReference type="Proteomes" id="UP001153461">
    <property type="component" value="Unassembled WGS sequence"/>
</dbReference>
<evidence type="ECO:0000256" key="14">
    <source>
        <dbReference type="ARBA" id="ARBA00023316"/>
    </source>
</evidence>
<comment type="function">
    <text evidence="16">Glucosidase involved in the degradation of cellulosic biomass. Has both alpha- and beta-glucosidase activity.</text>
</comment>
<evidence type="ECO:0000256" key="8">
    <source>
        <dbReference type="ARBA" id="ARBA00022525"/>
    </source>
</evidence>
<dbReference type="PANTHER" id="PTHR22762">
    <property type="entry name" value="ALPHA-GLUCOSIDASE"/>
    <property type="match status" value="1"/>
</dbReference>
<dbReference type="GO" id="GO:0008422">
    <property type="term" value="F:beta-glucosidase activity"/>
    <property type="evidence" value="ECO:0007669"/>
    <property type="project" value="UniProtKB-EC"/>
</dbReference>
<dbReference type="CDD" id="cd14752">
    <property type="entry name" value="GH31_N"/>
    <property type="match status" value="1"/>
</dbReference>
<dbReference type="EC" id="3.2.1.21" evidence="6"/>
<dbReference type="Pfam" id="PF13802">
    <property type="entry name" value="Gal_mutarotas_2"/>
    <property type="match status" value="1"/>
</dbReference>
<keyword evidence="15" id="KW-0624">Polysaccharide degradation</keyword>
<feature type="domain" description="Glycoside hydrolase family 31 TIM barrel" evidence="20">
    <location>
        <begin position="263"/>
        <end position="745"/>
    </location>
</feature>
<dbReference type="SUPFAM" id="SSF51445">
    <property type="entry name" value="(Trans)glycosidases"/>
    <property type="match status" value="1"/>
</dbReference>
<dbReference type="CDD" id="cd06602">
    <property type="entry name" value="GH31_MGAM_SI_GAA"/>
    <property type="match status" value="1"/>
</dbReference>
<dbReference type="GO" id="GO:0005576">
    <property type="term" value="C:extracellular region"/>
    <property type="evidence" value="ECO:0007669"/>
    <property type="project" value="UniProtKB-SubCell"/>
</dbReference>
<keyword evidence="8" id="KW-0964">Secreted</keyword>
<dbReference type="AlphaFoldDB" id="A0A9W4I0S9"/>
<dbReference type="InterPro" id="IPR017853">
    <property type="entry name" value="GH"/>
</dbReference>
<comment type="catalytic activity">
    <reaction evidence="2">
        <text>Hydrolysis of terminal, non-reducing (1-&gt;4)-linked alpha-D-glucose residues with release of alpha-D-glucose.</text>
        <dbReference type="EC" id="3.2.1.20"/>
    </reaction>
</comment>
<dbReference type="GO" id="GO:0004558">
    <property type="term" value="F:alpha-1,4-glucosidase activity"/>
    <property type="evidence" value="ECO:0007669"/>
    <property type="project" value="UniProtKB-EC"/>
</dbReference>
<keyword evidence="12" id="KW-0119">Carbohydrate metabolism</keyword>
<evidence type="ECO:0000259" key="20">
    <source>
        <dbReference type="Pfam" id="PF01055"/>
    </source>
</evidence>
<dbReference type="GO" id="GO:0000272">
    <property type="term" value="P:polysaccharide catabolic process"/>
    <property type="evidence" value="ECO:0007669"/>
    <property type="project" value="UniProtKB-KW"/>
</dbReference>
<evidence type="ECO:0000256" key="13">
    <source>
        <dbReference type="ARBA" id="ARBA00023295"/>
    </source>
</evidence>
<dbReference type="SUPFAM" id="SSF74650">
    <property type="entry name" value="Galactose mutarotase-like"/>
    <property type="match status" value="1"/>
</dbReference>
<evidence type="ECO:0000256" key="6">
    <source>
        <dbReference type="ARBA" id="ARBA00012744"/>
    </source>
</evidence>
<keyword evidence="10 17" id="KW-0378">Hydrolase</keyword>
<evidence type="ECO:0000259" key="21">
    <source>
        <dbReference type="Pfam" id="PF13802"/>
    </source>
</evidence>
<feature type="chain" id="PRO_5040949865" description="Probable alpha/beta-glucosidase agdC" evidence="19">
    <location>
        <begin position="18"/>
        <end position="955"/>
    </location>
</feature>
<evidence type="ECO:0000256" key="5">
    <source>
        <dbReference type="ARBA" id="ARBA00012741"/>
    </source>
</evidence>
<evidence type="ECO:0000256" key="19">
    <source>
        <dbReference type="SAM" id="SignalP"/>
    </source>
</evidence>
<feature type="signal peptide" evidence="19">
    <location>
        <begin position="1"/>
        <end position="17"/>
    </location>
</feature>
<dbReference type="Gene3D" id="2.60.40.1180">
    <property type="entry name" value="Golgi alpha-mannosidase II"/>
    <property type="match status" value="2"/>
</dbReference>
<dbReference type="InterPro" id="IPR011013">
    <property type="entry name" value="Gal_mutarotase_sf_dom"/>
</dbReference>
<feature type="compositionally biased region" description="Low complexity" evidence="18">
    <location>
        <begin position="509"/>
        <end position="519"/>
    </location>
</feature>
<dbReference type="InterPro" id="IPR013780">
    <property type="entry name" value="Glyco_hydro_b"/>
</dbReference>
<evidence type="ECO:0000313" key="23">
    <source>
        <dbReference type="EMBL" id="CAG8188432.1"/>
    </source>
</evidence>
<comment type="similarity">
    <text evidence="4 17">Belongs to the glycosyl hydrolase 31 family.</text>
</comment>
<proteinExistence type="inferred from homology"/>
<reference evidence="23" key="1">
    <citation type="submission" date="2021-07" db="EMBL/GenBank/DDBJ databases">
        <authorList>
            <person name="Branca A.L. A."/>
        </authorList>
    </citation>
    <scope>NUCLEOTIDE SEQUENCE</scope>
</reference>
<evidence type="ECO:0000256" key="11">
    <source>
        <dbReference type="ARBA" id="ARBA00023180"/>
    </source>
</evidence>
<organism evidence="23 24">
    <name type="scientific">Penicillium nalgiovense</name>
    <dbReference type="NCBI Taxonomy" id="60175"/>
    <lineage>
        <taxon>Eukaryota</taxon>
        <taxon>Fungi</taxon>
        <taxon>Dikarya</taxon>
        <taxon>Ascomycota</taxon>
        <taxon>Pezizomycotina</taxon>
        <taxon>Eurotiomycetes</taxon>
        <taxon>Eurotiomycetidae</taxon>
        <taxon>Eurotiales</taxon>
        <taxon>Aspergillaceae</taxon>
        <taxon>Penicillium</taxon>
    </lineage>
</organism>
<evidence type="ECO:0000256" key="7">
    <source>
        <dbReference type="ARBA" id="ARBA00014002"/>
    </source>
</evidence>
<accession>A0A9W4I0S9</accession>
<evidence type="ECO:0000313" key="24">
    <source>
        <dbReference type="Proteomes" id="UP001153461"/>
    </source>
</evidence>
<sequence length="955" mass="107248">MKGTLFLLTPLVGAVLGSTSQLDSCPGYKASNVKQLGQRLTADLDLAGDACNIYGTDLPNLKLLVEAQTETRLHVMIYDANEEVYQVPDSVLPRPQSAKDHKKESALSFDFEENPFSFRVLREEEVLFDTSDTNIIFQSQYLNLRTWLPDDPNLYGLGEHTDSLRLPTTNYSRTIWNRDAYSVPSDSNLYGTHPIYIDHRGEKGTHGVFFLNSNGMDIKIDKTADGKQYLEYNTLGGVLDFYFMAGPTPKEVSEQYSEVVGLPAMQSYWTFGYHNCRYGYQDVFDVAEVVYNYSRAGIPLETMWTDIDYMSGRRVFTLDDERFPIDKMRELVSYLHKHDQHYIVMVDPAVSNSGRCFNHLPHNSILMENVLSDNGAFKRGHDQGIFLHRDNEQNELYQGKKKSTNSSTMPTIPNRISPGAVWPGLTVYPDWFNKDTERYWNSEFKRFFSPKDGVDIDGLWIDMNEAANFCPYPCKNPAEYAEQNDLPPAPPPVRSPPRHIPGFPADFQPGSSSPGPSSSHRVKGGGTATVSRSVGEKSSHVKAKKVGLSGRDLINPPYQIANAAGSISNKTIDTDIIHAGEGYAEYDTHNLYGTSKPLVFIIGTYLTSTLVMSSASREAMLKRRPNVRPLVITRSTFAGAGSQVGHWLGDNFSQWDKYRVSIPQMLAFASIFQVPMVGSDVCGFAGNTTEELCARWAMLGGFYPFYRNHNEFGTMPQEFYLWPTVTEAAKKIIDIRYRLLDYLYTSFYRQTLTGSPFLQPLFYVYPEDSNTFGNELQFFYGDSILVSPVSEEGATAVDAYFPKDLFYDWSTGVAVQGEGSVKTITDLAITDIPIHIRGGNIIPLRTASAKTTTDLRKRGFEILIAPDTDGFAEGELYIDDGESIQPDTAADIQFKYRDGKLRILGRFGYRPNVIIEVVTLLGQKNKRRDVGYDAQRQSVTKKVQIELTGPAEVIL</sequence>
<dbReference type="PROSITE" id="PS00129">
    <property type="entry name" value="GLYCOSYL_HYDROL_F31_1"/>
    <property type="match status" value="1"/>
</dbReference>
<evidence type="ECO:0000256" key="17">
    <source>
        <dbReference type="RuleBase" id="RU361185"/>
    </source>
</evidence>
<dbReference type="EMBL" id="CAJVNV010000410">
    <property type="protein sequence ID" value="CAG8188432.1"/>
    <property type="molecule type" value="Genomic_DNA"/>
</dbReference>
<evidence type="ECO:0000256" key="12">
    <source>
        <dbReference type="ARBA" id="ARBA00023277"/>
    </source>
</evidence>
<dbReference type="Pfam" id="PF01055">
    <property type="entry name" value="Glyco_hydro_31_2nd"/>
    <property type="match status" value="1"/>
</dbReference>
<dbReference type="Gene3D" id="2.60.40.1760">
    <property type="entry name" value="glycosyl hydrolase (family 31)"/>
    <property type="match status" value="1"/>
</dbReference>
<dbReference type="PANTHER" id="PTHR22762:SF67">
    <property type="entry name" value="ALPHA_BETA-GLUCOSIDASE AGDC-RELATED"/>
    <property type="match status" value="1"/>
</dbReference>
<name>A0A9W4I0S9_PENNA</name>
<evidence type="ECO:0000256" key="15">
    <source>
        <dbReference type="ARBA" id="ARBA00023326"/>
    </source>
</evidence>
<feature type="domain" description="Glycosyl hydrolase family 31 C-terminal" evidence="22">
    <location>
        <begin position="754"/>
        <end position="842"/>
    </location>
</feature>
<gene>
    <name evidence="23" type="ORF">PNAL_LOCUS7140</name>
</gene>
<keyword evidence="9 19" id="KW-0732">Signal</keyword>
<dbReference type="EC" id="3.2.1.20" evidence="5"/>
<keyword evidence="13 17" id="KW-0326">Glycosidase</keyword>
<feature type="region of interest" description="Disordered" evidence="18">
    <location>
        <begin position="481"/>
        <end position="542"/>
    </location>
</feature>
<protein>
    <recommendedName>
        <fullName evidence="7">Probable alpha/beta-glucosidase agdC</fullName>
        <ecNumber evidence="5">3.2.1.20</ecNumber>
        <ecNumber evidence="6">3.2.1.21</ecNumber>
    </recommendedName>
</protein>
<dbReference type="InterPro" id="IPR048395">
    <property type="entry name" value="Glyco_hydro_31_C"/>
</dbReference>
<dbReference type="Pfam" id="PF21365">
    <property type="entry name" value="Glyco_hydro_31_3rd"/>
    <property type="match status" value="1"/>
</dbReference>
<evidence type="ECO:0000256" key="16">
    <source>
        <dbReference type="ARBA" id="ARBA00025512"/>
    </source>
</evidence>
<evidence type="ECO:0000256" key="9">
    <source>
        <dbReference type="ARBA" id="ARBA00022729"/>
    </source>
</evidence>
<keyword evidence="14" id="KW-0961">Cell wall biogenesis/degradation</keyword>
<dbReference type="GO" id="GO:0071555">
    <property type="term" value="P:cell wall organization"/>
    <property type="evidence" value="ECO:0007669"/>
    <property type="project" value="UniProtKB-KW"/>
</dbReference>
<keyword evidence="11" id="KW-0325">Glycoprotein</keyword>
<evidence type="ECO:0000256" key="18">
    <source>
        <dbReference type="SAM" id="MobiDB-lite"/>
    </source>
</evidence>